<reference evidence="2" key="1">
    <citation type="journal article" date="2021" name="Genome Biol. Evol.">
        <title>The assembled and annotated genome of the fairy-ring fungus Marasmius oreades.</title>
        <authorList>
            <person name="Hiltunen M."/>
            <person name="Ament-Velasquez S.L."/>
            <person name="Johannesson H."/>
        </authorList>
    </citation>
    <scope>NUCLEOTIDE SEQUENCE</scope>
    <source>
        <strain evidence="2">03SP1</strain>
    </source>
</reference>
<dbReference type="AlphaFoldDB" id="A0A9P7RYD5"/>
<keyword evidence="3" id="KW-1185">Reference proteome</keyword>
<gene>
    <name evidence="2" type="ORF">E1B28_010336</name>
</gene>
<feature type="compositionally biased region" description="Basic and acidic residues" evidence="1">
    <location>
        <begin position="17"/>
        <end position="26"/>
    </location>
</feature>
<comment type="caution">
    <text evidence="2">The sequence shown here is derived from an EMBL/GenBank/DDBJ whole genome shotgun (WGS) entry which is preliminary data.</text>
</comment>
<evidence type="ECO:0000256" key="1">
    <source>
        <dbReference type="SAM" id="MobiDB-lite"/>
    </source>
</evidence>
<evidence type="ECO:0000313" key="3">
    <source>
        <dbReference type="Proteomes" id="UP001049176"/>
    </source>
</evidence>
<name>A0A9P7RYD5_9AGAR</name>
<sequence>MGNPILKATNGSAARSTKPESEDRIDSLPTNTWRRREELLNILRKVLFQAITRISVDYSDVNDEEWLIERAGHFLEMYKRESLCPNLTTIICQMPRRHPANMGQEEELQYASISDSELNAAAAYIETNVVGRLGLSTNPAPDSTYQIKLHATYRDLYGLDDMGVAYRCLYKQRRRDGGSLTFRRGHHMSFEGPVIDHCGMLEGLRNLLQCYDMALVLRGSLPDLAMLDCEPELQPSDRHITKADLLSDFRSSLKDFAITLSSRGIVTPEGIANVELWDELRCLETGRISPPVNKVLA</sequence>
<feature type="region of interest" description="Disordered" evidence="1">
    <location>
        <begin position="1"/>
        <end position="28"/>
    </location>
</feature>
<dbReference type="RefSeq" id="XP_043007758.1">
    <property type="nucleotide sequence ID" value="XM_043155293.1"/>
</dbReference>
<protein>
    <submittedName>
        <fullName evidence="2">Uncharacterized protein</fullName>
    </submittedName>
</protein>
<evidence type="ECO:0000313" key="2">
    <source>
        <dbReference type="EMBL" id="KAG7091288.1"/>
    </source>
</evidence>
<dbReference type="EMBL" id="CM032186">
    <property type="protein sequence ID" value="KAG7091288.1"/>
    <property type="molecule type" value="Genomic_DNA"/>
</dbReference>
<proteinExistence type="predicted"/>
<dbReference type="KEGG" id="more:E1B28_010336"/>
<dbReference type="Proteomes" id="UP001049176">
    <property type="component" value="Chromosome 6"/>
</dbReference>
<dbReference type="GeneID" id="66079412"/>
<dbReference type="OrthoDB" id="10420965at2759"/>
<organism evidence="2 3">
    <name type="scientific">Marasmius oreades</name>
    <name type="common">fairy-ring Marasmius</name>
    <dbReference type="NCBI Taxonomy" id="181124"/>
    <lineage>
        <taxon>Eukaryota</taxon>
        <taxon>Fungi</taxon>
        <taxon>Dikarya</taxon>
        <taxon>Basidiomycota</taxon>
        <taxon>Agaricomycotina</taxon>
        <taxon>Agaricomycetes</taxon>
        <taxon>Agaricomycetidae</taxon>
        <taxon>Agaricales</taxon>
        <taxon>Marasmiineae</taxon>
        <taxon>Marasmiaceae</taxon>
        <taxon>Marasmius</taxon>
    </lineage>
</organism>
<accession>A0A9P7RYD5</accession>